<name>A0AA88SV27_CHASR</name>
<organism evidence="10 11">
    <name type="scientific">Channa striata</name>
    <name type="common">Snakehead murrel</name>
    <name type="synonym">Ophicephalus striatus</name>
    <dbReference type="NCBI Taxonomy" id="64152"/>
    <lineage>
        <taxon>Eukaryota</taxon>
        <taxon>Metazoa</taxon>
        <taxon>Chordata</taxon>
        <taxon>Craniata</taxon>
        <taxon>Vertebrata</taxon>
        <taxon>Euteleostomi</taxon>
        <taxon>Actinopterygii</taxon>
        <taxon>Neopterygii</taxon>
        <taxon>Teleostei</taxon>
        <taxon>Neoteleostei</taxon>
        <taxon>Acanthomorphata</taxon>
        <taxon>Anabantaria</taxon>
        <taxon>Anabantiformes</taxon>
        <taxon>Channoidei</taxon>
        <taxon>Channidae</taxon>
        <taxon>Channa</taxon>
    </lineage>
</organism>
<dbReference type="SUPFAM" id="SSF56436">
    <property type="entry name" value="C-type lectin-like"/>
    <property type="match status" value="1"/>
</dbReference>
<dbReference type="Proteomes" id="UP001187415">
    <property type="component" value="Unassembled WGS sequence"/>
</dbReference>
<dbReference type="CDD" id="cd00037">
    <property type="entry name" value="CLECT"/>
    <property type="match status" value="1"/>
</dbReference>
<keyword evidence="4" id="KW-0479">Metal-binding</keyword>
<evidence type="ECO:0000256" key="3">
    <source>
        <dbReference type="ARBA" id="ARBA00011233"/>
    </source>
</evidence>
<evidence type="ECO:0000256" key="7">
    <source>
        <dbReference type="ARBA" id="ARBA00023157"/>
    </source>
</evidence>
<keyword evidence="8" id="KW-0732">Signal</keyword>
<comment type="caution">
    <text evidence="10">The sequence shown here is derived from an EMBL/GenBank/DDBJ whole genome shotgun (WGS) entry which is preliminary data.</text>
</comment>
<evidence type="ECO:0000313" key="11">
    <source>
        <dbReference type="Proteomes" id="UP001187415"/>
    </source>
</evidence>
<dbReference type="InterPro" id="IPR016187">
    <property type="entry name" value="CTDL_fold"/>
</dbReference>
<dbReference type="SMART" id="SM00034">
    <property type="entry name" value="CLECT"/>
    <property type="match status" value="1"/>
</dbReference>
<dbReference type="InterPro" id="IPR008979">
    <property type="entry name" value="Galactose-bd-like_sf"/>
</dbReference>
<dbReference type="SUPFAM" id="SSF49785">
    <property type="entry name" value="Galactose-binding domain-like"/>
    <property type="match status" value="1"/>
</dbReference>
<sequence length="269" mass="30706">MLRILMFISLMGFSNTQNLIKGGNTNQTSSYRDDKNIIYSADRAIDGSLENCAHSMENNNSWWNIDLLGLYEISNITIYNKDGDSINLTDAQILIGNLSETNGKVNSICANITNSTRNTNTTFNCSNGPMVGRYVTVYLQKGFLILCEVWIYGTKVTPFILINENKTWEDALNYCRDHNMDLASITDKDTQTWVELEAMKADSEFVWLGLRYTCTLEFWFWVDDHPLGHKNWAQDEPKGGCDMSAAINTRDRRWSSKSDNEKFNFICAT</sequence>
<evidence type="ECO:0000256" key="1">
    <source>
        <dbReference type="ARBA" id="ARBA00002219"/>
    </source>
</evidence>
<dbReference type="InterPro" id="IPR006585">
    <property type="entry name" value="FTP1"/>
</dbReference>
<feature type="chain" id="PRO_5041726183" description="C-type lectin domain-containing protein" evidence="8">
    <location>
        <begin position="17"/>
        <end position="269"/>
    </location>
</feature>
<dbReference type="Gene3D" id="3.10.100.10">
    <property type="entry name" value="Mannose-Binding Protein A, subunit A"/>
    <property type="match status" value="1"/>
</dbReference>
<evidence type="ECO:0000256" key="5">
    <source>
        <dbReference type="ARBA" id="ARBA00022734"/>
    </source>
</evidence>
<dbReference type="InterPro" id="IPR051941">
    <property type="entry name" value="BG_Antigen-Binding_Lectin"/>
</dbReference>
<dbReference type="PROSITE" id="PS50041">
    <property type="entry name" value="C_TYPE_LECTIN_2"/>
    <property type="match status" value="1"/>
</dbReference>
<dbReference type="Pfam" id="PF22633">
    <property type="entry name" value="F5_F8_type_C_2"/>
    <property type="match status" value="1"/>
</dbReference>
<keyword evidence="6" id="KW-0106">Calcium</keyword>
<evidence type="ECO:0000313" key="10">
    <source>
        <dbReference type="EMBL" id="KAK2844229.1"/>
    </source>
</evidence>
<evidence type="ECO:0000256" key="4">
    <source>
        <dbReference type="ARBA" id="ARBA00022723"/>
    </source>
</evidence>
<evidence type="ECO:0000256" key="6">
    <source>
        <dbReference type="ARBA" id="ARBA00022837"/>
    </source>
</evidence>
<dbReference type="InterPro" id="IPR016186">
    <property type="entry name" value="C-type_lectin-like/link_sf"/>
</dbReference>
<keyword evidence="11" id="KW-1185">Reference proteome</keyword>
<accession>A0AA88SV27</accession>
<dbReference type="EMBL" id="JAUPFM010000008">
    <property type="protein sequence ID" value="KAK2844229.1"/>
    <property type="molecule type" value="Genomic_DNA"/>
</dbReference>
<dbReference type="Pfam" id="PF00059">
    <property type="entry name" value="Lectin_C"/>
    <property type="match status" value="1"/>
</dbReference>
<dbReference type="GO" id="GO:0010185">
    <property type="term" value="P:regulation of cellular defense response"/>
    <property type="evidence" value="ECO:0007669"/>
    <property type="project" value="UniProtKB-ARBA"/>
</dbReference>
<evidence type="ECO:0000259" key="9">
    <source>
        <dbReference type="PROSITE" id="PS50041"/>
    </source>
</evidence>
<comment type="function">
    <text evidence="1">Acts as a defensive agent. Recognizes blood group fucosylated oligosaccharides including A, B, H and Lewis B-type antigens. Does not recognize Lewis A antigen and has low affinity for monovalent haptens.</text>
</comment>
<dbReference type="GO" id="GO:0046872">
    <property type="term" value="F:metal ion binding"/>
    <property type="evidence" value="ECO:0007669"/>
    <property type="project" value="UniProtKB-KW"/>
</dbReference>
<dbReference type="GO" id="GO:0001868">
    <property type="term" value="P:regulation of complement activation, lectin pathway"/>
    <property type="evidence" value="ECO:0007669"/>
    <property type="project" value="UniProtKB-ARBA"/>
</dbReference>
<dbReference type="PANTHER" id="PTHR45713:SF14">
    <property type="entry name" value="FUCOLECTIN-1-LIKE"/>
    <property type="match status" value="1"/>
</dbReference>
<reference evidence="10" key="1">
    <citation type="submission" date="2023-07" db="EMBL/GenBank/DDBJ databases">
        <title>Chromosome-level Genome Assembly of Striped Snakehead (Channa striata).</title>
        <authorList>
            <person name="Liu H."/>
        </authorList>
    </citation>
    <scope>NUCLEOTIDE SEQUENCE</scope>
    <source>
        <strain evidence="10">Gz</strain>
        <tissue evidence="10">Muscle</tissue>
    </source>
</reference>
<dbReference type="Gene3D" id="2.60.120.260">
    <property type="entry name" value="Galactose-binding domain-like"/>
    <property type="match status" value="1"/>
</dbReference>
<keyword evidence="5" id="KW-0430">Lectin</keyword>
<dbReference type="AlphaFoldDB" id="A0AA88SV27"/>
<gene>
    <name evidence="10" type="ORF">Q5P01_010888</name>
</gene>
<dbReference type="PANTHER" id="PTHR45713">
    <property type="entry name" value="FTP DOMAIN-CONTAINING PROTEIN"/>
    <property type="match status" value="1"/>
</dbReference>
<evidence type="ECO:0000256" key="2">
    <source>
        <dbReference type="ARBA" id="ARBA00010147"/>
    </source>
</evidence>
<dbReference type="GO" id="GO:0042806">
    <property type="term" value="F:fucose binding"/>
    <property type="evidence" value="ECO:0007669"/>
    <property type="project" value="UniProtKB-ARBA"/>
</dbReference>
<proteinExistence type="inferred from homology"/>
<dbReference type="SMART" id="SM00607">
    <property type="entry name" value="FTP"/>
    <property type="match status" value="1"/>
</dbReference>
<protein>
    <recommendedName>
        <fullName evidence="9">C-type lectin domain-containing protein</fullName>
    </recommendedName>
</protein>
<comment type="similarity">
    <text evidence="2">Belongs to the fucolectin family.</text>
</comment>
<feature type="signal peptide" evidence="8">
    <location>
        <begin position="1"/>
        <end position="16"/>
    </location>
</feature>
<feature type="domain" description="C-type lectin" evidence="9">
    <location>
        <begin position="159"/>
        <end position="268"/>
    </location>
</feature>
<dbReference type="InterPro" id="IPR001304">
    <property type="entry name" value="C-type_lectin-like"/>
</dbReference>
<comment type="subunit">
    <text evidence="3">Homotrimer.</text>
</comment>
<evidence type="ECO:0000256" key="8">
    <source>
        <dbReference type="SAM" id="SignalP"/>
    </source>
</evidence>
<keyword evidence="7" id="KW-1015">Disulfide bond</keyword>